<dbReference type="RefSeq" id="XP_004357643.1">
    <property type="nucleotide sequence ID" value="XM_004357586.1"/>
</dbReference>
<sequence length="106" mass="11340">MIVVQSHSSSPGVIISYNDGALTKGILYQSQLNQNYQSSTYDPVGRVIYVFSVPSDSHDVTVTRVSLDGKTAQSTTLNKSDPILLCGAVFGVDDGNIHGLAFFKGE</sequence>
<name>F4PYA5_CACFS</name>
<gene>
    <name evidence="1" type="ORF">DFA_02159</name>
</gene>
<proteinExistence type="predicted"/>
<dbReference type="AlphaFoldDB" id="F4PYA5"/>
<protein>
    <submittedName>
        <fullName evidence="1">Uncharacterized protein</fullName>
    </submittedName>
</protein>
<keyword evidence="2" id="KW-1185">Reference proteome</keyword>
<dbReference type="GeneID" id="14871400"/>
<dbReference type="KEGG" id="dfa:DFA_02159"/>
<evidence type="ECO:0000313" key="2">
    <source>
        <dbReference type="Proteomes" id="UP000007797"/>
    </source>
</evidence>
<evidence type="ECO:0000313" key="1">
    <source>
        <dbReference type="EMBL" id="EGG19372.1"/>
    </source>
</evidence>
<dbReference type="EMBL" id="GL883015">
    <property type="protein sequence ID" value="EGG19372.1"/>
    <property type="molecule type" value="Genomic_DNA"/>
</dbReference>
<reference evidence="2" key="1">
    <citation type="journal article" date="2011" name="Genome Res.">
        <title>Phylogeny-wide analysis of social amoeba genomes highlights ancient origins for complex intercellular communication.</title>
        <authorList>
            <person name="Heidel A.J."/>
            <person name="Lawal H.M."/>
            <person name="Felder M."/>
            <person name="Schilde C."/>
            <person name="Helps N.R."/>
            <person name="Tunggal B."/>
            <person name="Rivero F."/>
            <person name="John U."/>
            <person name="Schleicher M."/>
            <person name="Eichinger L."/>
            <person name="Platzer M."/>
            <person name="Noegel A.A."/>
            <person name="Schaap P."/>
            <person name="Gloeckner G."/>
        </authorList>
    </citation>
    <scope>NUCLEOTIDE SEQUENCE [LARGE SCALE GENOMIC DNA]</scope>
    <source>
        <strain evidence="2">SH3</strain>
    </source>
</reference>
<accession>F4PYA5</accession>
<organism evidence="1 2">
    <name type="scientific">Cavenderia fasciculata</name>
    <name type="common">Slime mold</name>
    <name type="synonym">Dictyostelium fasciculatum</name>
    <dbReference type="NCBI Taxonomy" id="261658"/>
    <lineage>
        <taxon>Eukaryota</taxon>
        <taxon>Amoebozoa</taxon>
        <taxon>Evosea</taxon>
        <taxon>Eumycetozoa</taxon>
        <taxon>Dictyostelia</taxon>
        <taxon>Acytosteliales</taxon>
        <taxon>Cavenderiaceae</taxon>
        <taxon>Cavenderia</taxon>
    </lineage>
</organism>
<dbReference type="Proteomes" id="UP000007797">
    <property type="component" value="Unassembled WGS sequence"/>
</dbReference>